<reference evidence="1 2" key="1">
    <citation type="submission" date="2024-07" db="EMBL/GenBank/DDBJ databases">
        <title>Section-level genome sequencing and comparative genomics of Aspergillus sections Usti and Cavernicolus.</title>
        <authorList>
            <consortium name="Lawrence Berkeley National Laboratory"/>
            <person name="Nybo J.L."/>
            <person name="Vesth T.C."/>
            <person name="Theobald S."/>
            <person name="Frisvad J.C."/>
            <person name="Larsen T.O."/>
            <person name="Kjaerboelling I."/>
            <person name="Rothschild-Mancinelli K."/>
            <person name="Lyhne E.K."/>
            <person name="Kogle M.E."/>
            <person name="Barry K."/>
            <person name="Clum A."/>
            <person name="Na H."/>
            <person name="Ledsgaard L."/>
            <person name="Lin J."/>
            <person name="Lipzen A."/>
            <person name="Kuo A."/>
            <person name="Riley R."/>
            <person name="Mondo S."/>
            <person name="Labutti K."/>
            <person name="Haridas S."/>
            <person name="Pangalinan J."/>
            <person name="Salamov A.A."/>
            <person name="Simmons B.A."/>
            <person name="Magnuson J.K."/>
            <person name="Chen J."/>
            <person name="Drula E."/>
            <person name="Henrissat B."/>
            <person name="Wiebenga A."/>
            <person name="Lubbers R.J."/>
            <person name="Gomes A.C."/>
            <person name="Makela M.R."/>
            <person name="Stajich J."/>
            <person name="Grigoriev I.V."/>
            <person name="Mortensen U.H."/>
            <person name="De Vries R.P."/>
            <person name="Baker S.E."/>
            <person name="Andersen M.R."/>
        </authorList>
    </citation>
    <scope>NUCLEOTIDE SEQUENCE [LARGE SCALE GENOMIC DNA]</scope>
    <source>
        <strain evidence="1 2">CBS 123904</strain>
    </source>
</reference>
<accession>A0ABR4IFL5</accession>
<protein>
    <submittedName>
        <fullName evidence="1">Uncharacterized protein</fullName>
    </submittedName>
</protein>
<evidence type="ECO:0000313" key="1">
    <source>
        <dbReference type="EMBL" id="KAL2825673.1"/>
    </source>
</evidence>
<comment type="caution">
    <text evidence="1">The sequence shown here is derived from an EMBL/GenBank/DDBJ whole genome shotgun (WGS) entry which is preliminary data.</text>
</comment>
<gene>
    <name evidence="1" type="ORF">BJY01DRAFT_256209</name>
</gene>
<organism evidence="1 2">
    <name type="scientific">Aspergillus pseudoustus</name>
    <dbReference type="NCBI Taxonomy" id="1810923"/>
    <lineage>
        <taxon>Eukaryota</taxon>
        <taxon>Fungi</taxon>
        <taxon>Dikarya</taxon>
        <taxon>Ascomycota</taxon>
        <taxon>Pezizomycotina</taxon>
        <taxon>Eurotiomycetes</taxon>
        <taxon>Eurotiomycetidae</taxon>
        <taxon>Eurotiales</taxon>
        <taxon>Aspergillaceae</taxon>
        <taxon>Aspergillus</taxon>
        <taxon>Aspergillus subgen. Nidulantes</taxon>
    </lineage>
</organism>
<proteinExistence type="predicted"/>
<dbReference type="Proteomes" id="UP001610446">
    <property type="component" value="Unassembled WGS sequence"/>
</dbReference>
<dbReference type="EMBL" id="JBFXLU010000480">
    <property type="protein sequence ID" value="KAL2825673.1"/>
    <property type="molecule type" value="Genomic_DNA"/>
</dbReference>
<evidence type="ECO:0000313" key="2">
    <source>
        <dbReference type="Proteomes" id="UP001610446"/>
    </source>
</evidence>
<keyword evidence="2" id="KW-1185">Reference proteome</keyword>
<name>A0ABR4IFL5_9EURO</name>
<sequence length="305" mass="34319">MDQERLVTIALLVFTGSPPDIPVGSVLSAGLADSQAIAAILSANARLTFFHLPLEAWVDPECAKQRGDAYLLAQQQIFQKVNSNDAWSILAVSILYTILSSANPGKNLQSRHPCLSEAVTAVLTKTHFEFNFITEPLNTVLSIEPFNEKVNSYKALESNYNSWRLQPYPVLPFPIDTSFFYRIRFRTTKDIFARVAILFREAPMEFLVKKWQGLRNTSRYACACGYTPLLRQILQDNSSPYILSALVDGMAQAKTQVPAEHSSFLHLRKWLKRDMESMALHDHDPNDRLTTITLTGMSDSMESGE</sequence>